<name>A0A6A6QDR7_9PEZI</name>
<dbReference type="Proteomes" id="UP000799750">
    <property type="component" value="Unassembled WGS sequence"/>
</dbReference>
<feature type="compositionally biased region" description="Polar residues" evidence="1">
    <location>
        <begin position="32"/>
        <end position="41"/>
    </location>
</feature>
<dbReference type="EMBL" id="MU004197">
    <property type="protein sequence ID" value="KAF2490558.1"/>
    <property type="molecule type" value="Genomic_DNA"/>
</dbReference>
<keyword evidence="3" id="KW-1185">Reference proteome</keyword>
<evidence type="ECO:0000256" key="1">
    <source>
        <dbReference type="SAM" id="MobiDB-lite"/>
    </source>
</evidence>
<dbReference type="AlphaFoldDB" id="A0A6A6QDR7"/>
<evidence type="ECO:0000313" key="3">
    <source>
        <dbReference type="Proteomes" id="UP000799750"/>
    </source>
</evidence>
<accession>A0A6A6QDR7</accession>
<gene>
    <name evidence="2" type="ORF">BU16DRAFT_566571</name>
</gene>
<evidence type="ECO:0000313" key="2">
    <source>
        <dbReference type="EMBL" id="KAF2490558.1"/>
    </source>
</evidence>
<sequence>MRESEAELGEQGGRIPGPYGLSPSRADDALYSTDSTDSGETTVPEDGGSGPAIVWSAEGECWLAQRIAGRADRWLRPDRQAVRTAGCICAMVRLAAGSTRLARHEMRGGRGEFRRRCPYIYLQTARITTPPHTGRRVGCGARGCEAGDTKVGLQQLEKHPTTNGTARGACASREPLVGRLAHSLARGLPVSDELSLSWARYGAVKVLCSSI</sequence>
<organism evidence="2 3">
    <name type="scientific">Lophium mytilinum</name>
    <dbReference type="NCBI Taxonomy" id="390894"/>
    <lineage>
        <taxon>Eukaryota</taxon>
        <taxon>Fungi</taxon>
        <taxon>Dikarya</taxon>
        <taxon>Ascomycota</taxon>
        <taxon>Pezizomycotina</taxon>
        <taxon>Dothideomycetes</taxon>
        <taxon>Pleosporomycetidae</taxon>
        <taxon>Mytilinidiales</taxon>
        <taxon>Mytilinidiaceae</taxon>
        <taxon>Lophium</taxon>
    </lineage>
</organism>
<feature type="region of interest" description="Disordered" evidence="1">
    <location>
        <begin position="1"/>
        <end position="49"/>
    </location>
</feature>
<reference evidence="2" key="1">
    <citation type="journal article" date="2020" name="Stud. Mycol.">
        <title>101 Dothideomycetes genomes: a test case for predicting lifestyles and emergence of pathogens.</title>
        <authorList>
            <person name="Haridas S."/>
            <person name="Albert R."/>
            <person name="Binder M."/>
            <person name="Bloem J."/>
            <person name="Labutti K."/>
            <person name="Salamov A."/>
            <person name="Andreopoulos B."/>
            <person name="Baker S."/>
            <person name="Barry K."/>
            <person name="Bills G."/>
            <person name="Bluhm B."/>
            <person name="Cannon C."/>
            <person name="Castanera R."/>
            <person name="Culley D."/>
            <person name="Daum C."/>
            <person name="Ezra D."/>
            <person name="Gonzalez J."/>
            <person name="Henrissat B."/>
            <person name="Kuo A."/>
            <person name="Liang C."/>
            <person name="Lipzen A."/>
            <person name="Lutzoni F."/>
            <person name="Magnuson J."/>
            <person name="Mondo S."/>
            <person name="Nolan M."/>
            <person name="Ohm R."/>
            <person name="Pangilinan J."/>
            <person name="Park H.-J."/>
            <person name="Ramirez L."/>
            <person name="Alfaro M."/>
            <person name="Sun H."/>
            <person name="Tritt A."/>
            <person name="Yoshinaga Y."/>
            <person name="Zwiers L.-H."/>
            <person name="Turgeon B."/>
            <person name="Goodwin S."/>
            <person name="Spatafora J."/>
            <person name="Crous P."/>
            <person name="Grigoriev I."/>
        </authorList>
    </citation>
    <scope>NUCLEOTIDE SEQUENCE</scope>
    <source>
        <strain evidence="2">CBS 269.34</strain>
    </source>
</reference>
<proteinExistence type="predicted"/>
<protein>
    <submittedName>
        <fullName evidence="2">Uncharacterized protein</fullName>
    </submittedName>
</protein>